<evidence type="ECO:0000256" key="2">
    <source>
        <dbReference type="ARBA" id="ARBA00022448"/>
    </source>
</evidence>
<dbReference type="NCBIfam" id="TIGR03592">
    <property type="entry name" value="yidC_oxa1_cterm"/>
    <property type="match status" value="1"/>
</dbReference>
<feature type="transmembrane region" description="Helical" evidence="11">
    <location>
        <begin position="238"/>
        <end position="255"/>
    </location>
</feature>
<evidence type="ECO:0000256" key="8">
    <source>
        <dbReference type="ARBA" id="ARBA00023186"/>
    </source>
</evidence>
<accession>A0ABS7DP62</accession>
<feature type="compositionally biased region" description="Low complexity" evidence="10">
    <location>
        <begin position="327"/>
        <end position="336"/>
    </location>
</feature>
<evidence type="ECO:0000256" key="3">
    <source>
        <dbReference type="ARBA" id="ARBA00022475"/>
    </source>
</evidence>
<dbReference type="Proteomes" id="UP000719942">
    <property type="component" value="Unassembled WGS sequence"/>
</dbReference>
<reference evidence="13 14" key="1">
    <citation type="submission" date="2021-03" db="EMBL/GenBank/DDBJ databases">
        <title>Caproiciproducens sp. nov. isolated from feces of cow.</title>
        <authorList>
            <person name="Choi J.-Y."/>
        </authorList>
    </citation>
    <scope>NUCLEOTIDE SEQUENCE [LARGE SCALE GENOMIC DNA]</scope>
    <source>
        <strain evidence="13 14">AGMB10547</strain>
    </source>
</reference>
<dbReference type="Pfam" id="PF02096">
    <property type="entry name" value="60KD_IMP"/>
    <property type="match status" value="1"/>
</dbReference>
<dbReference type="EMBL" id="JAGFNZ010000003">
    <property type="protein sequence ID" value="MBW7572909.1"/>
    <property type="molecule type" value="Genomic_DNA"/>
</dbReference>
<keyword evidence="7 11" id="KW-0472">Membrane</keyword>
<keyword evidence="5" id="KW-0653">Protein transport</keyword>
<feature type="transmembrane region" description="Helical" evidence="11">
    <location>
        <begin position="92"/>
        <end position="112"/>
    </location>
</feature>
<comment type="caution">
    <text evidence="13">The sequence shown here is derived from an EMBL/GenBank/DDBJ whole genome shotgun (WGS) entry which is preliminary data.</text>
</comment>
<evidence type="ECO:0000256" key="7">
    <source>
        <dbReference type="ARBA" id="ARBA00023136"/>
    </source>
</evidence>
<dbReference type="PANTHER" id="PTHR12428">
    <property type="entry name" value="OXA1"/>
    <property type="match status" value="1"/>
</dbReference>
<feature type="transmembrane region" description="Helical" evidence="11">
    <location>
        <begin position="208"/>
        <end position="226"/>
    </location>
</feature>
<dbReference type="InterPro" id="IPR047196">
    <property type="entry name" value="YidC_ALB_C"/>
</dbReference>
<evidence type="ECO:0000256" key="10">
    <source>
        <dbReference type="SAM" id="MobiDB-lite"/>
    </source>
</evidence>
<keyword evidence="3" id="KW-1003">Cell membrane</keyword>
<gene>
    <name evidence="13" type="ORF">J5W02_08790</name>
</gene>
<evidence type="ECO:0000259" key="12">
    <source>
        <dbReference type="Pfam" id="PF02096"/>
    </source>
</evidence>
<evidence type="ECO:0000256" key="5">
    <source>
        <dbReference type="ARBA" id="ARBA00022927"/>
    </source>
</evidence>
<sequence length="354" mass="39556">MTEIFNFFGNILGYLLWFFYTLIQNYGVAIILFTLVLKIVMFPFSINQQKSMAANSKMAAKQKELQKKYGNDKVKLQEETQKMYDKEGVNPASGCLTTFIPFPIMIGLFYTVQNPLANALHLSVDGITKAVEMLKQIPGLGATFSAQYAQIEIVKHFEQLRPQLTMFSAGELAKIESFSHGFQFMGLNLLDTPSDGANIFGTLFRSNLWIIPALCLVSSLVTQYFMMKMQPGMQQQQGCMKGMLYLMPLFSAWLACTMPAAVGFYWIISTVFGFLQTIILNIWFSPADLNAKAEAQRVALLEENESKMKPVAGGSYARQEKSTQQQKAAPKAGSAKPKTKSGKTNSDDYLGMKK</sequence>
<evidence type="ECO:0000313" key="14">
    <source>
        <dbReference type="Proteomes" id="UP000719942"/>
    </source>
</evidence>
<keyword evidence="2" id="KW-0813">Transport</keyword>
<dbReference type="PANTHER" id="PTHR12428:SF65">
    <property type="entry name" value="CYTOCHROME C OXIDASE ASSEMBLY PROTEIN COX18, MITOCHONDRIAL"/>
    <property type="match status" value="1"/>
</dbReference>
<evidence type="ECO:0000256" key="1">
    <source>
        <dbReference type="ARBA" id="ARBA00004651"/>
    </source>
</evidence>
<feature type="transmembrane region" description="Helical" evidence="11">
    <location>
        <begin position="261"/>
        <end position="284"/>
    </location>
</feature>
<dbReference type="InterPro" id="IPR028055">
    <property type="entry name" value="YidC/Oxa/ALB_C"/>
</dbReference>
<dbReference type="InterPro" id="IPR001708">
    <property type="entry name" value="YidC/ALB3/OXA1/COX18"/>
</dbReference>
<dbReference type="RefSeq" id="WP_219965327.1">
    <property type="nucleotide sequence ID" value="NZ_JAGFNZ010000003.1"/>
</dbReference>
<proteinExistence type="inferred from homology"/>
<organism evidence="13 14">
    <name type="scientific">Caproiciproducens faecalis</name>
    <dbReference type="NCBI Taxonomy" id="2820301"/>
    <lineage>
        <taxon>Bacteria</taxon>
        <taxon>Bacillati</taxon>
        <taxon>Bacillota</taxon>
        <taxon>Clostridia</taxon>
        <taxon>Eubacteriales</taxon>
        <taxon>Acutalibacteraceae</taxon>
        <taxon>Caproiciproducens</taxon>
    </lineage>
</organism>
<evidence type="ECO:0000256" key="6">
    <source>
        <dbReference type="ARBA" id="ARBA00022989"/>
    </source>
</evidence>
<evidence type="ECO:0000313" key="13">
    <source>
        <dbReference type="EMBL" id="MBW7572909.1"/>
    </source>
</evidence>
<feature type="region of interest" description="Disordered" evidence="10">
    <location>
        <begin position="310"/>
        <end position="354"/>
    </location>
</feature>
<keyword evidence="14" id="KW-1185">Reference proteome</keyword>
<protein>
    <submittedName>
        <fullName evidence="13">YidC/Oxa1 family membrane protein insertase</fullName>
    </submittedName>
</protein>
<keyword evidence="6 11" id="KW-1133">Transmembrane helix</keyword>
<dbReference type="CDD" id="cd20070">
    <property type="entry name" value="5TM_YidC_Alb3"/>
    <property type="match status" value="1"/>
</dbReference>
<comment type="similarity">
    <text evidence="9">Belongs to the OXA1/ALB3/YidC family.</text>
</comment>
<keyword evidence="8" id="KW-0143">Chaperone</keyword>
<comment type="subcellular location">
    <subcellularLocation>
        <location evidence="1">Cell membrane</location>
        <topology evidence="1">Multi-pass membrane protein</topology>
    </subcellularLocation>
    <subcellularLocation>
        <location evidence="9">Membrane</location>
        <topology evidence="9">Multi-pass membrane protein</topology>
    </subcellularLocation>
</comment>
<name>A0ABS7DP62_9FIRM</name>
<evidence type="ECO:0000256" key="9">
    <source>
        <dbReference type="RuleBase" id="RU003945"/>
    </source>
</evidence>
<evidence type="ECO:0000256" key="11">
    <source>
        <dbReference type="SAM" id="Phobius"/>
    </source>
</evidence>
<evidence type="ECO:0000256" key="4">
    <source>
        <dbReference type="ARBA" id="ARBA00022692"/>
    </source>
</evidence>
<feature type="domain" description="Membrane insertase YidC/Oxa/ALB C-terminal" evidence="12">
    <location>
        <begin position="26"/>
        <end position="281"/>
    </location>
</feature>
<keyword evidence="4 9" id="KW-0812">Transmembrane</keyword>